<feature type="region of interest" description="Disordered" evidence="1">
    <location>
        <begin position="164"/>
        <end position="218"/>
    </location>
</feature>
<keyword evidence="3" id="KW-1185">Reference proteome</keyword>
<feature type="region of interest" description="Disordered" evidence="1">
    <location>
        <begin position="276"/>
        <end position="306"/>
    </location>
</feature>
<comment type="caution">
    <text evidence="2">The sequence shown here is derived from an EMBL/GenBank/DDBJ whole genome shotgun (WGS) entry which is preliminary data.</text>
</comment>
<protein>
    <submittedName>
        <fullName evidence="2">Uncharacterized protein</fullName>
    </submittedName>
</protein>
<reference evidence="2 3" key="1">
    <citation type="submission" date="2021-02" db="EMBL/GenBank/DDBJ databases">
        <title>Genome assembly of Pseudopithomyces chartarum.</title>
        <authorList>
            <person name="Jauregui R."/>
            <person name="Singh J."/>
            <person name="Voisey C."/>
        </authorList>
    </citation>
    <scope>NUCLEOTIDE SEQUENCE [LARGE SCALE GENOMIC DNA]</scope>
    <source>
        <strain evidence="2 3">AGR01</strain>
    </source>
</reference>
<evidence type="ECO:0000256" key="1">
    <source>
        <dbReference type="SAM" id="MobiDB-lite"/>
    </source>
</evidence>
<gene>
    <name evidence="2" type="ORF">GRF29_1g1728940</name>
</gene>
<organism evidence="2 3">
    <name type="scientific">Pseudopithomyces chartarum</name>
    <dbReference type="NCBI Taxonomy" id="1892770"/>
    <lineage>
        <taxon>Eukaryota</taxon>
        <taxon>Fungi</taxon>
        <taxon>Dikarya</taxon>
        <taxon>Ascomycota</taxon>
        <taxon>Pezizomycotina</taxon>
        <taxon>Dothideomycetes</taxon>
        <taxon>Pleosporomycetidae</taxon>
        <taxon>Pleosporales</taxon>
        <taxon>Massarineae</taxon>
        <taxon>Didymosphaeriaceae</taxon>
        <taxon>Pseudopithomyces</taxon>
    </lineage>
</organism>
<accession>A0AAN6M995</accession>
<proteinExistence type="predicted"/>
<dbReference type="EMBL" id="WVTA01000001">
    <property type="protein sequence ID" value="KAK3217022.1"/>
    <property type="molecule type" value="Genomic_DNA"/>
</dbReference>
<evidence type="ECO:0000313" key="3">
    <source>
        <dbReference type="Proteomes" id="UP001280581"/>
    </source>
</evidence>
<dbReference type="AlphaFoldDB" id="A0AAN6M995"/>
<sequence>MPPKHTPVAIRVGAPHALDLTFSSTSLEPFLRQYTRQSSRDAGGGDRRFREEYNLSLRIAEELIKWCNAPPHAITDPDLQNKWYPTVRSQGVSDEVACQNRIIIAVLLMQHAMDDRQNRRDGGMTSGGLWLPPRSYAREAQKAAAEQGRPPVYPTWSRSEAIATTPRLSENWSSSGRSPRQTVRPQGFQMSASFKGPVENSRPSSLTRNRTPSNPYETFSGSGNVYGLPSAGLGHFDGYPCMVGQYTSNQDHWGRCEVPPLVNGSQHRTPEVFGGADQVSRSADNPNIPLPIRPIDQTHPPPGFKQ</sequence>
<evidence type="ECO:0000313" key="2">
    <source>
        <dbReference type="EMBL" id="KAK3217022.1"/>
    </source>
</evidence>
<feature type="compositionally biased region" description="Polar residues" evidence="1">
    <location>
        <begin position="201"/>
        <end position="218"/>
    </location>
</feature>
<dbReference type="Proteomes" id="UP001280581">
    <property type="component" value="Unassembled WGS sequence"/>
</dbReference>
<feature type="compositionally biased region" description="Polar residues" evidence="1">
    <location>
        <begin position="166"/>
        <end position="192"/>
    </location>
</feature>
<name>A0AAN6M995_9PLEO</name>